<dbReference type="PROSITE" id="PS50995">
    <property type="entry name" value="HTH_MARR_2"/>
    <property type="match status" value="1"/>
</dbReference>
<keyword evidence="3" id="KW-0804">Transcription</keyword>
<name>A0ABV2Q3L0_9BURK</name>
<protein>
    <submittedName>
        <fullName evidence="6">DNA-binding MarR family transcriptional regulator</fullName>
    </submittedName>
</protein>
<keyword evidence="2 6" id="KW-0238">DNA-binding</keyword>
<evidence type="ECO:0000313" key="6">
    <source>
        <dbReference type="EMBL" id="MET4575173.1"/>
    </source>
</evidence>
<dbReference type="InterPro" id="IPR039422">
    <property type="entry name" value="MarR/SlyA-like"/>
</dbReference>
<dbReference type="InterPro" id="IPR023187">
    <property type="entry name" value="Tscrpt_reg_MarR-type_CS"/>
</dbReference>
<evidence type="ECO:0000313" key="7">
    <source>
        <dbReference type="Proteomes" id="UP001549320"/>
    </source>
</evidence>
<dbReference type="PANTHER" id="PTHR33164">
    <property type="entry name" value="TRANSCRIPTIONAL REGULATOR, MARR FAMILY"/>
    <property type="match status" value="1"/>
</dbReference>
<reference evidence="6 7" key="1">
    <citation type="submission" date="2024-06" db="EMBL/GenBank/DDBJ databases">
        <title>Sorghum-associated microbial communities from plants grown in Nebraska, USA.</title>
        <authorList>
            <person name="Schachtman D."/>
        </authorList>
    </citation>
    <scope>NUCLEOTIDE SEQUENCE [LARGE SCALE GENOMIC DNA]</scope>
    <source>
        <strain evidence="6 7">2709</strain>
    </source>
</reference>
<sequence length="198" mass="21846">MISRPSPPADSPSDGRSVVHSPPQDHVRREIKAAEEGGQPSFFSAETYDPQESLLYKLRRAMIGINQAVNEQTDLGGTSLPQWVPLHKVHLGHANTVAELARKCAQDTGAMTRLLDRLETKGLCRRVRSESDRRVVNIELTPEGVTAAEQVPVVLSRVYNAALEGFSQEEWQTFQHLLGRLIENAEGLSGKAAEERGE</sequence>
<evidence type="ECO:0000256" key="1">
    <source>
        <dbReference type="ARBA" id="ARBA00023015"/>
    </source>
</evidence>
<evidence type="ECO:0000256" key="4">
    <source>
        <dbReference type="SAM" id="MobiDB-lite"/>
    </source>
</evidence>
<dbReference type="GO" id="GO:0003677">
    <property type="term" value="F:DNA binding"/>
    <property type="evidence" value="ECO:0007669"/>
    <property type="project" value="UniProtKB-KW"/>
</dbReference>
<organism evidence="6 7">
    <name type="scientific">Ottowia thiooxydans</name>
    <dbReference type="NCBI Taxonomy" id="219182"/>
    <lineage>
        <taxon>Bacteria</taxon>
        <taxon>Pseudomonadati</taxon>
        <taxon>Pseudomonadota</taxon>
        <taxon>Betaproteobacteria</taxon>
        <taxon>Burkholderiales</taxon>
        <taxon>Comamonadaceae</taxon>
        <taxon>Ottowia</taxon>
    </lineage>
</organism>
<evidence type="ECO:0000259" key="5">
    <source>
        <dbReference type="PROSITE" id="PS50995"/>
    </source>
</evidence>
<dbReference type="PANTHER" id="PTHR33164:SF43">
    <property type="entry name" value="HTH-TYPE TRANSCRIPTIONAL REPRESSOR YETL"/>
    <property type="match status" value="1"/>
</dbReference>
<accession>A0ABV2Q3L0</accession>
<keyword evidence="7" id="KW-1185">Reference proteome</keyword>
<evidence type="ECO:0000256" key="3">
    <source>
        <dbReference type="ARBA" id="ARBA00023163"/>
    </source>
</evidence>
<dbReference type="RefSeq" id="WP_354440462.1">
    <property type="nucleotide sequence ID" value="NZ_JBEPSH010000001.1"/>
</dbReference>
<proteinExistence type="predicted"/>
<dbReference type="Pfam" id="PF01047">
    <property type="entry name" value="MarR"/>
    <property type="match status" value="1"/>
</dbReference>
<dbReference type="PRINTS" id="PR00598">
    <property type="entry name" value="HTHMARR"/>
</dbReference>
<dbReference type="InterPro" id="IPR036390">
    <property type="entry name" value="WH_DNA-bd_sf"/>
</dbReference>
<dbReference type="SMART" id="SM00347">
    <property type="entry name" value="HTH_MARR"/>
    <property type="match status" value="1"/>
</dbReference>
<dbReference type="Gene3D" id="1.10.10.10">
    <property type="entry name" value="Winged helix-like DNA-binding domain superfamily/Winged helix DNA-binding domain"/>
    <property type="match status" value="1"/>
</dbReference>
<dbReference type="EMBL" id="JBEPSH010000001">
    <property type="protein sequence ID" value="MET4575173.1"/>
    <property type="molecule type" value="Genomic_DNA"/>
</dbReference>
<keyword evidence="1" id="KW-0805">Transcription regulation</keyword>
<feature type="compositionally biased region" description="Pro residues" evidence="4">
    <location>
        <begin position="1"/>
        <end position="10"/>
    </location>
</feature>
<dbReference type="Proteomes" id="UP001549320">
    <property type="component" value="Unassembled WGS sequence"/>
</dbReference>
<feature type="domain" description="HTH marR-type" evidence="5">
    <location>
        <begin position="51"/>
        <end position="183"/>
    </location>
</feature>
<dbReference type="InterPro" id="IPR036388">
    <property type="entry name" value="WH-like_DNA-bd_sf"/>
</dbReference>
<evidence type="ECO:0000256" key="2">
    <source>
        <dbReference type="ARBA" id="ARBA00023125"/>
    </source>
</evidence>
<comment type="caution">
    <text evidence="6">The sequence shown here is derived from an EMBL/GenBank/DDBJ whole genome shotgun (WGS) entry which is preliminary data.</text>
</comment>
<dbReference type="PROSITE" id="PS01117">
    <property type="entry name" value="HTH_MARR_1"/>
    <property type="match status" value="1"/>
</dbReference>
<gene>
    <name evidence="6" type="ORF">ABIE13_000270</name>
</gene>
<feature type="region of interest" description="Disordered" evidence="4">
    <location>
        <begin position="1"/>
        <end position="27"/>
    </location>
</feature>
<dbReference type="InterPro" id="IPR000835">
    <property type="entry name" value="HTH_MarR-typ"/>
</dbReference>
<dbReference type="SUPFAM" id="SSF46785">
    <property type="entry name" value="Winged helix' DNA-binding domain"/>
    <property type="match status" value="1"/>
</dbReference>